<dbReference type="GeneID" id="8585336"/>
<evidence type="ECO:0000259" key="8">
    <source>
        <dbReference type="PROSITE" id="PS50262"/>
    </source>
</evidence>
<dbReference type="PANTHER" id="PTHR23112:SF47">
    <property type="entry name" value="G-PROTEIN COUPLED RECEPTOR 157"/>
    <property type="match status" value="1"/>
</dbReference>
<dbReference type="KEGG" id="cbr:CBG_15937"/>
<feature type="compositionally biased region" description="Polar residues" evidence="6">
    <location>
        <begin position="328"/>
        <end position="342"/>
    </location>
</feature>
<dbReference type="WormBase" id="CBG15937">
    <property type="protein sequence ID" value="CBP49240"/>
    <property type="gene ID" value="WBGene00036038"/>
</dbReference>
<feature type="region of interest" description="Disordered" evidence="6">
    <location>
        <begin position="463"/>
        <end position="530"/>
    </location>
</feature>
<dbReference type="Gene3D" id="1.20.1070.10">
    <property type="entry name" value="Rhodopsin 7-helix transmembrane proteins"/>
    <property type="match status" value="1"/>
</dbReference>
<evidence type="ECO:0000256" key="1">
    <source>
        <dbReference type="ARBA" id="ARBA00004141"/>
    </source>
</evidence>
<dbReference type="SUPFAM" id="SSF81321">
    <property type="entry name" value="Family A G protein-coupled receptor-like"/>
    <property type="match status" value="1"/>
</dbReference>
<evidence type="ECO:0000313" key="9">
    <source>
        <dbReference type="EMBL" id="CAP34388.1"/>
    </source>
</evidence>
<protein>
    <submittedName>
        <fullName evidence="9">Protein CBG15937</fullName>
    </submittedName>
</protein>
<dbReference type="Proteomes" id="UP000008549">
    <property type="component" value="Unassembled WGS sequence"/>
</dbReference>
<dbReference type="PROSITE" id="PS50262">
    <property type="entry name" value="G_PROTEIN_RECEP_F1_2"/>
    <property type="match status" value="1"/>
</dbReference>
<dbReference type="eggNOG" id="KOG3656">
    <property type="taxonomic scope" value="Eukaryota"/>
</dbReference>
<feature type="transmembrane region" description="Helical" evidence="7">
    <location>
        <begin position="25"/>
        <end position="45"/>
    </location>
</feature>
<dbReference type="EMBL" id="HE600995">
    <property type="protein sequence ID" value="CAP34388.1"/>
    <property type="molecule type" value="Genomic_DNA"/>
</dbReference>
<sequence>MDNETITLSELEEAVQRYETNLVNFSAITMTTFSIIALLVNLYLLSCARNLRRPVSVNLRLCVFLLACDALCSVCYILTYLINIFFSHFSNCTSLLLEVIKMSTFTASVVTLAALALNHYVGIVYPLHRNFFTPRNVRWTVILAYIIPLTTYLLIFTIFPGGLRAHKAFAFFDNEGCAGLQIYRNNYFRATLVGPFIFFILMLSYLYLHILIHMRRISRDPLLANNTTRRNNRKLLITILLLAGSACIGWLPTTINFLVPMVMNLQKRARLYLGIFAQFLHVAKLLADAFIYASRLIEIRYAMYVSNQSVQLWIMRTFRIELTDEKSSSTVPPQFQKYLSETNENRSARSRRVKSEFQNSTPKRGGSKRPKSVSNVSSACNSPSGSKLLANHQALKPSKSVPSVVVQSKSEAKNNNSVVVKSVRLSVVSNPQQHLASKRILMPKIEINMLLEELSSSEAKDFMKNKSNNQTSPSDAAMNNSTSSSSEDTDESTTDLISSVVSVPPESVLPDYDGTDSNQPETPTSLPKSRPMMLSEFANHLAGGIQPKVETTTLPLPDFPTPKPSVFASLPDDTFPNMVSEAKDFIRRYLSPEQWRKLRILLKTMKEVGGSRQDIHRAATVFISKKNEMYILEWNRNNKYCANGNRKVKET</sequence>
<reference evidence="9 10" key="2">
    <citation type="journal article" date="2011" name="PLoS Genet.">
        <title>Caenorhabditis briggsae recombinant inbred line genotypes reveal inter-strain incompatibility and the evolution of recombination.</title>
        <authorList>
            <person name="Ross J.A."/>
            <person name="Koboldt D.C."/>
            <person name="Staisch J.E."/>
            <person name="Chamberlin H.M."/>
            <person name="Gupta B.P."/>
            <person name="Miller R.D."/>
            <person name="Baird S.E."/>
            <person name="Haag E.S."/>
        </authorList>
    </citation>
    <scope>NUCLEOTIDE SEQUENCE [LARGE SCALE GENOMIC DNA]</scope>
    <source>
        <strain evidence="9 10">AF16</strain>
    </source>
</reference>
<feature type="compositionally biased region" description="Polar residues" evidence="6">
    <location>
        <begin position="465"/>
        <end position="480"/>
    </location>
</feature>
<evidence type="ECO:0000256" key="6">
    <source>
        <dbReference type="SAM" id="MobiDB-lite"/>
    </source>
</evidence>
<evidence type="ECO:0000256" key="4">
    <source>
        <dbReference type="ARBA" id="ARBA00023136"/>
    </source>
</evidence>
<dbReference type="HOGENOM" id="CLU_385541_0_0_1"/>
<feature type="coiled-coil region" evidence="5">
    <location>
        <begin position="1"/>
        <end position="28"/>
    </location>
</feature>
<dbReference type="CTD" id="8585336"/>
<feature type="region of interest" description="Disordered" evidence="6">
    <location>
        <begin position="328"/>
        <end position="413"/>
    </location>
</feature>
<dbReference type="AlphaFoldDB" id="A8XNF7"/>
<evidence type="ECO:0000256" key="7">
    <source>
        <dbReference type="SAM" id="Phobius"/>
    </source>
</evidence>
<feature type="transmembrane region" description="Helical" evidence="7">
    <location>
        <begin position="139"/>
        <end position="159"/>
    </location>
</feature>
<gene>
    <name evidence="9 11" type="ORF">CBG15937</name>
    <name evidence="9" type="ORF">CBG_15937</name>
</gene>
<feature type="transmembrane region" description="Helical" evidence="7">
    <location>
        <begin position="57"/>
        <end position="85"/>
    </location>
</feature>
<dbReference type="GO" id="GO:0005886">
    <property type="term" value="C:plasma membrane"/>
    <property type="evidence" value="ECO:0000318"/>
    <property type="project" value="GO_Central"/>
</dbReference>
<feature type="compositionally biased region" description="Low complexity" evidence="6">
    <location>
        <begin position="396"/>
        <end position="413"/>
    </location>
</feature>
<keyword evidence="2 7" id="KW-0812">Transmembrane</keyword>
<dbReference type="PANTHER" id="PTHR23112">
    <property type="entry name" value="G PROTEIN-COUPLED RECEPTOR 157-RELATED"/>
    <property type="match status" value="1"/>
</dbReference>
<feature type="compositionally biased region" description="Polar residues" evidence="6">
    <location>
        <begin position="515"/>
        <end position="527"/>
    </location>
</feature>
<feature type="transmembrane region" description="Helical" evidence="7">
    <location>
        <begin position="235"/>
        <end position="259"/>
    </location>
</feature>
<keyword evidence="5" id="KW-0175">Coiled coil</keyword>
<dbReference type="GO" id="GO:0007189">
    <property type="term" value="P:adenylate cyclase-activating G protein-coupled receptor signaling pathway"/>
    <property type="evidence" value="ECO:0000318"/>
    <property type="project" value="GO_Central"/>
</dbReference>
<dbReference type="InterPro" id="IPR000276">
    <property type="entry name" value="GPCR_Rhodpsn"/>
</dbReference>
<keyword evidence="10" id="KW-1185">Reference proteome</keyword>
<dbReference type="RefSeq" id="XP_002643342.1">
    <property type="nucleotide sequence ID" value="XM_002643296.1"/>
</dbReference>
<dbReference type="OMA" id="VYLLNCA"/>
<dbReference type="CDD" id="cd00637">
    <property type="entry name" value="7tm_classA_rhodopsin-like"/>
    <property type="match status" value="1"/>
</dbReference>
<evidence type="ECO:0000256" key="5">
    <source>
        <dbReference type="SAM" id="Coils"/>
    </source>
</evidence>
<proteinExistence type="predicted"/>
<reference evidence="9 10" key="1">
    <citation type="journal article" date="2003" name="PLoS Biol.">
        <title>The genome sequence of Caenorhabditis briggsae: a platform for comparative genomics.</title>
        <authorList>
            <person name="Stein L.D."/>
            <person name="Bao Z."/>
            <person name="Blasiar D."/>
            <person name="Blumenthal T."/>
            <person name="Brent M.R."/>
            <person name="Chen N."/>
            <person name="Chinwalla A."/>
            <person name="Clarke L."/>
            <person name="Clee C."/>
            <person name="Coghlan A."/>
            <person name="Coulson A."/>
            <person name="D'Eustachio P."/>
            <person name="Fitch D.H."/>
            <person name="Fulton L.A."/>
            <person name="Fulton R.E."/>
            <person name="Griffiths-Jones S."/>
            <person name="Harris T.W."/>
            <person name="Hillier L.W."/>
            <person name="Kamath R."/>
            <person name="Kuwabara P.E."/>
            <person name="Mardis E.R."/>
            <person name="Marra M.A."/>
            <person name="Miner T.L."/>
            <person name="Minx P."/>
            <person name="Mullikin J.C."/>
            <person name="Plumb R.W."/>
            <person name="Rogers J."/>
            <person name="Schein J.E."/>
            <person name="Sohrmann M."/>
            <person name="Spieth J."/>
            <person name="Stajich J.E."/>
            <person name="Wei C."/>
            <person name="Willey D."/>
            <person name="Wilson R.K."/>
            <person name="Durbin R."/>
            <person name="Waterston R.H."/>
        </authorList>
    </citation>
    <scope>NUCLEOTIDE SEQUENCE [LARGE SCALE GENOMIC DNA]</scope>
    <source>
        <strain evidence="9 10">AF16</strain>
    </source>
</reference>
<feature type="compositionally biased region" description="Polar residues" evidence="6">
    <location>
        <begin position="372"/>
        <end position="385"/>
    </location>
</feature>
<feature type="domain" description="G-protein coupled receptors family 1 profile" evidence="8">
    <location>
        <begin position="40"/>
        <end position="292"/>
    </location>
</feature>
<evidence type="ECO:0000256" key="2">
    <source>
        <dbReference type="ARBA" id="ARBA00022692"/>
    </source>
</evidence>
<accession>A8XNF7</accession>
<feature type="transmembrane region" description="Helical" evidence="7">
    <location>
        <begin position="105"/>
        <end position="127"/>
    </location>
</feature>
<dbReference type="InParanoid" id="A8XNF7"/>
<keyword evidence="3 7" id="KW-1133">Transmembrane helix</keyword>
<evidence type="ECO:0000313" key="11">
    <source>
        <dbReference type="WormBase" id="CBG15937"/>
    </source>
</evidence>
<feature type="transmembrane region" description="Helical" evidence="7">
    <location>
        <begin position="192"/>
        <end position="214"/>
    </location>
</feature>
<dbReference type="InterPro" id="IPR017452">
    <property type="entry name" value="GPCR_Rhodpsn_7TM"/>
</dbReference>
<organism evidence="9 10">
    <name type="scientific">Caenorhabditis briggsae</name>
    <dbReference type="NCBI Taxonomy" id="6238"/>
    <lineage>
        <taxon>Eukaryota</taxon>
        <taxon>Metazoa</taxon>
        <taxon>Ecdysozoa</taxon>
        <taxon>Nematoda</taxon>
        <taxon>Chromadorea</taxon>
        <taxon>Rhabditida</taxon>
        <taxon>Rhabditina</taxon>
        <taxon>Rhabditomorpha</taxon>
        <taxon>Rhabditoidea</taxon>
        <taxon>Rhabditidae</taxon>
        <taxon>Peloderinae</taxon>
        <taxon>Caenorhabditis</taxon>
    </lineage>
</organism>
<name>A8XNF7_CAEBR</name>
<dbReference type="GO" id="GO:0004930">
    <property type="term" value="F:G protein-coupled receptor activity"/>
    <property type="evidence" value="ECO:0000318"/>
    <property type="project" value="GO_Central"/>
</dbReference>
<evidence type="ECO:0000256" key="3">
    <source>
        <dbReference type="ARBA" id="ARBA00022989"/>
    </source>
</evidence>
<dbReference type="Pfam" id="PF00001">
    <property type="entry name" value="7tm_1"/>
    <property type="match status" value="1"/>
</dbReference>
<feature type="transmembrane region" description="Helical" evidence="7">
    <location>
        <begin position="271"/>
        <end position="293"/>
    </location>
</feature>
<keyword evidence="4 7" id="KW-0472">Membrane</keyword>
<feature type="compositionally biased region" description="Low complexity" evidence="6">
    <location>
        <begin position="494"/>
        <end position="508"/>
    </location>
</feature>
<evidence type="ECO:0000313" key="10">
    <source>
        <dbReference type="Proteomes" id="UP000008549"/>
    </source>
</evidence>
<comment type="subcellular location">
    <subcellularLocation>
        <location evidence="1">Membrane</location>
        <topology evidence="1">Multi-pass membrane protein</topology>
    </subcellularLocation>
</comment>